<dbReference type="GO" id="GO:0003678">
    <property type="term" value="F:DNA helicase activity"/>
    <property type="evidence" value="ECO:0007669"/>
    <property type="project" value="UniProtKB-EC"/>
</dbReference>
<evidence type="ECO:0000256" key="9">
    <source>
        <dbReference type="ARBA" id="ARBA00023014"/>
    </source>
</evidence>
<dbReference type="Gene3D" id="3.40.50.300">
    <property type="entry name" value="P-loop containing nucleotide triphosphate hydrolases"/>
    <property type="match status" value="2"/>
</dbReference>
<gene>
    <name evidence="15" type="ORF">RM531_09485</name>
</gene>
<reference evidence="15 16" key="1">
    <citation type="submission" date="2023-09" db="EMBL/GenBank/DDBJ databases">
        <authorList>
            <person name="Rey-Velasco X."/>
        </authorList>
    </citation>
    <scope>NUCLEOTIDE SEQUENCE [LARGE SCALE GENOMIC DNA]</scope>
    <source>
        <strain evidence="15 16">P385</strain>
    </source>
</reference>
<evidence type="ECO:0000256" key="6">
    <source>
        <dbReference type="ARBA" id="ARBA00022806"/>
    </source>
</evidence>
<evidence type="ECO:0000256" key="8">
    <source>
        <dbReference type="ARBA" id="ARBA00023004"/>
    </source>
</evidence>
<evidence type="ECO:0000256" key="4">
    <source>
        <dbReference type="ARBA" id="ARBA00022763"/>
    </source>
</evidence>
<dbReference type="Pfam" id="PF06733">
    <property type="entry name" value="DEAD_2"/>
    <property type="match status" value="1"/>
</dbReference>
<keyword evidence="12" id="KW-0413">Isomerase</keyword>
<evidence type="ECO:0000256" key="10">
    <source>
        <dbReference type="ARBA" id="ARBA00023125"/>
    </source>
</evidence>
<dbReference type="InterPro" id="IPR006555">
    <property type="entry name" value="ATP-dep_Helicase_C"/>
</dbReference>
<keyword evidence="8" id="KW-0408">Iron</keyword>
<keyword evidence="2" id="KW-0479">Metal-binding</keyword>
<dbReference type="SMART" id="SM00488">
    <property type="entry name" value="DEXDc2"/>
    <property type="match status" value="1"/>
</dbReference>
<dbReference type="InterPro" id="IPR010614">
    <property type="entry name" value="RAD3-like_helicase_DEAD"/>
</dbReference>
<dbReference type="Proteomes" id="UP001259982">
    <property type="component" value="Unassembled WGS sequence"/>
</dbReference>
<keyword evidence="1" id="KW-0004">4Fe-4S</keyword>
<proteinExistence type="inferred from homology"/>
<dbReference type="PANTHER" id="PTHR11472">
    <property type="entry name" value="DNA REPAIR DEAD HELICASE RAD3/XP-D SUBFAMILY MEMBER"/>
    <property type="match status" value="1"/>
</dbReference>
<evidence type="ECO:0000313" key="16">
    <source>
        <dbReference type="Proteomes" id="UP001259982"/>
    </source>
</evidence>
<dbReference type="InterPro" id="IPR014013">
    <property type="entry name" value="Helic_SF1/SF2_ATP-bd_DinG/Rad3"/>
</dbReference>
<dbReference type="PANTHER" id="PTHR11472:SF34">
    <property type="entry name" value="REGULATOR OF TELOMERE ELONGATION HELICASE 1"/>
    <property type="match status" value="1"/>
</dbReference>
<keyword evidence="11" id="KW-0234">DNA repair</keyword>
<dbReference type="EMBL" id="JAVRHY010000007">
    <property type="protein sequence ID" value="MDT0618709.1"/>
    <property type="molecule type" value="Genomic_DNA"/>
</dbReference>
<keyword evidence="7" id="KW-0067">ATP-binding</keyword>
<dbReference type="GO" id="GO:0016787">
    <property type="term" value="F:hydrolase activity"/>
    <property type="evidence" value="ECO:0007669"/>
    <property type="project" value="UniProtKB-KW"/>
</dbReference>
<evidence type="ECO:0000256" key="12">
    <source>
        <dbReference type="ARBA" id="ARBA00023235"/>
    </source>
</evidence>
<dbReference type="RefSeq" id="WP_311658886.1">
    <property type="nucleotide sequence ID" value="NZ_JAVRHY010000007.1"/>
</dbReference>
<dbReference type="SUPFAM" id="SSF52540">
    <property type="entry name" value="P-loop containing nucleoside triphosphate hydrolases"/>
    <property type="match status" value="1"/>
</dbReference>
<keyword evidence="6 15" id="KW-0347">Helicase</keyword>
<dbReference type="EC" id="3.6.4.12" evidence="15"/>
<sequence length="772" mass="85173">MSAPNTASDVTSAPAFSASVRAFCAFVARRGDLDHRFTPSPTAAQGMAGHAAVARRRPGDYRTEVPITGVINGLRLTGRIDGVAASPLAIEEIKTFRGRYDRIPENHRALHRAQLETYGALYCREHRLARIELRLVYYDVDHRQEHAEPWLADADALEAALIEQADCYLKWADAQADHVRRRNAALRDLTFPHAQPTVGQARLMTAVDIAIREQTDLLAQAPTGVGKTLGTLYPALVALGNGQLDRLFYLTAKTSAQQEAVKALDSVAADERPLPLRRLVLTARDRACEHPDKACHGQSCPLARGFFDRLPAARQAAAEHHELTPLRLKTIAAAHRICPYYLGQEMAHWSDVVIGDYHYYFDQSALLHALTREYRWRVAVLVDEAHNLIDRARAMYSASLDQADLRAAAADLPAAVRPALQALDGALSTLEPGVEDDANADTRALPTQVYQTLTSTAAAITAYLAHDPDGADQALLDICFAVLAVLRLTEAFGPHSFCDITRAERQQGLFRENLTRVTIENVVPGPHLAPRLHSAVSVIAFSATLSPVSFYQRMLGFEADVPVCDAPSAFRREQLQMRHVTDIPTAPAMRHASAAPIAALIGRAVRRRPGNYLVFFSSFAYLRTVADAFERDCPDVACRRQTPAMSDRDRKRLLAAFEPSARQVVFAVLGGVFSEGIDLPGDRLVGAFIVTLGLPAFDDRNQRMARRIETLMGAGEGYRFTYLYPGLRKVVQAAGRVIRSTRDEGGVWLIDPRWRNPDIQRLLPPHLRASDP</sequence>
<dbReference type="SMART" id="SM00491">
    <property type="entry name" value="HELICc2"/>
    <property type="match status" value="1"/>
</dbReference>
<evidence type="ECO:0000256" key="3">
    <source>
        <dbReference type="ARBA" id="ARBA00022741"/>
    </source>
</evidence>
<evidence type="ECO:0000313" key="15">
    <source>
        <dbReference type="EMBL" id="MDT0618709.1"/>
    </source>
</evidence>
<organism evidence="15 16">
    <name type="scientific">Spectribacter acetivorans</name>
    <dbReference type="NCBI Taxonomy" id="3075603"/>
    <lineage>
        <taxon>Bacteria</taxon>
        <taxon>Pseudomonadati</taxon>
        <taxon>Pseudomonadota</taxon>
        <taxon>Gammaproteobacteria</taxon>
        <taxon>Salinisphaerales</taxon>
        <taxon>Salinisphaeraceae</taxon>
        <taxon>Spectribacter</taxon>
    </lineage>
</organism>
<dbReference type="InterPro" id="IPR006554">
    <property type="entry name" value="Helicase-like_DEXD_c2"/>
</dbReference>
<keyword evidence="10" id="KW-0238">DNA-binding</keyword>
<comment type="similarity">
    <text evidence="13">Belongs to the helicase family. DinG subfamily.</text>
</comment>
<dbReference type="InterPro" id="IPR045028">
    <property type="entry name" value="DinG/Rad3-like"/>
</dbReference>
<dbReference type="PROSITE" id="PS51193">
    <property type="entry name" value="HELICASE_ATP_BIND_2"/>
    <property type="match status" value="1"/>
</dbReference>
<dbReference type="Pfam" id="PF13307">
    <property type="entry name" value="Helicase_C_2"/>
    <property type="match status" value="1"/>
</dbReference>
<evidence type="ECO:0000259" key="14">
    <source>
        <dbReference type="PROSITE" id="PS51193"/>
    </source>
</evidence>
<keyword evidence="4" id="KW-0227">DNA damage</keyword>
<dbReference type="Gene3D" id="3.90.320.10">
    <property type="match status" value="1"/>
</dbReference>
<keyword evidence="16" id="KW-1185">Reference proteome</keyword>
<protein>
    <submittedName>
        <fullName evidence="15">ATP-dependent DNA helicase</fullName>
        <ecNumber evidence="15">3.6.4.12</ecNumber>
    </submittedName>
</protein>
<evidence type="ECO:0000256" key="13">
    <source>
        <dbReference type="ARBA" id="ARBA00038058"/>
    </source>
</evidence>
<evidence type="ECO:0000256" key="11">
    <source>
        <dbReference type="ARBA" id="ARBA00023204"/>
    </source>
</evidence>
<keyword evidence="3" id="KW-0547">Nucleotide-binding</keyword>
<name>A0ABU3B8A8_9GAMM</name>
<keyword evidence="9" id="KW-0411">Iron-sulfur</keyword>
<evidence type="ECO:0000256" key="1">
    <source>
        <dbReference type="ARBA" id="ARBA00022485"/>
    </source>
</evidence>
<evidence type="ECO:0000256" key="5">
    <source>
        <dbReference type="ARBA" id="ARBA00022801"/>
    </source>
</evidence>
<dbReference type="InterPro" id="IPR011604">
    <property type="entry name" value="PDDEXK-like_dom_sf"/>
</dbReference>
<evidence type="ECO:0000256" key="2">
    <source>
        <dbReference type="ARBA" id="ARBA00022723"/>
    </source>
</evidence>
<dbReference type="InterPro" id="IPR027417">
    <property type="entry name" value="P-loop_NTPase"/>
</dbReference>
<comment type="caution">
    <text evidence="15">The sequence shown here is derived from an EMBL/GenBank/DDBJ whole genome shotgun (WGS) entry which is preliminary data.</text>
</comment>
<accession>A0ABU3B8A8</accession>
<feature type="domain" description="Helicase ATP-binding" evidence="14">
    <location>
        <begin position="186"/>
        <end position="437"/>
    </location>
</feature>
<keyword evidence="5 15" id="KW-0378">Hydrolase</keyword>
<evidence type="ECO:0000256" key="7">
    <source>
        <dbReference type="ARBA" id="ARBA00022840"/>
    </source>
</evidence>